<evidence type="ECO:0000256" key="1">
    <source>
        <dbReference type="SAM" id="Phobius"/>
    </source>
</evidence>
<feature type="transmembrane region" description="Helical" evidence="1">
    <location>
        <begin position="94"/>
        <end position="113"/>
    </location>
</feature>
<keyword evidence="1" id="KW-0472">Membrane</keyword>
<feature type="transmembrane region" description="Helical" evidence="1">
    <location>
        <begin position="12"/>
        <end position="33"/>
    </location>
</feature>
<gene>
    <name evidence="2" type="ORF">Nepgr_033740</name>
</gene>
<evidence type="ECO:0000313" key="2">
    <source>
        <dbReference type="EMBL" id="GMH31896.1"/>
    </source>
</evidence>
<comment type="caution">
    <text evidence="2">The sequence shown here is derived from an EMBL/GenBank/DDBJ whole genome shotgun (WGS) entry which is preliminary data.</text>
</comment>
<dbReference type="Proteomes" id="UP001279734">
    <property type="component" value="Unassembled WGS sequence"/>
</dbReference>
<keyword evidence="3" id="KW-1185">Reference proteome</keyword>
<dbReference type="AlphaFoldDB" id="A0AAD3TMH7"/>
<sequence>MPIPDVPTSRLYVIFCHIFGLCNGFMTSYALCLYLEAHLDCSSPYVAGGLFLEVLGCGTYALSGDSAFGLVTIQLDDADIVVLSLCYVEMLRRMLAVISGTVVCALVLLLYGLRSSFRIECSYVSTMRSLSHYVVLIE</sequence>
<evidence type="ECO:0000313" key="3">
    <source>
        <dbReference type="Proteomes" id="UP001279734"/>
    </source>
</evidence>
<name>A0AAD3TMH7_NEPGR</name>
<accession>A0AAD3TMH7</accession>
<protein>
    <submittedName>
        <fullName evidence="2">Uncharacterized protein</fullName>
    </submittedName>
</protein>
<keyword evidence="1" id="KW-0812">Transmembrane</keyword>
<proteinExistence type="predicted"/>
<organism evidence="2 3">
    <name type="scientific">Nepenthes gracilis</name>
    <name type="common">Slender pitcher plant</name>
    <dbReference type="NCBI Taxonomy" id="150966"/>
    <lineage>
        <taxon>Eukaryota</taxon>
        <taxon>Viridiplantae</taxon>
        <taxon>Streptophyta</taxon>
        <taxon>Embryophyta</taxon>
        <taxon>Tracheophyta</taxon>
        <taxon>Spermatophyta</taxon>
        <taxon>Magnoliopsida</taxon>
        <taxon>eudicotyledons</taxon>
        <taxon>Gunneridae</taxon>
        <taxon>Pentapetalae</taxon>
        <taxon>Caryophyllales</taxon>
        <taxon>Nepenthaceae</taxon>
        <taxon>Nepenthes</taxon>
    </lineage>
</organism>
<reference evidence="2" key="1">
    <citation type="submission" date="2023-05" db="EMBL/GenBank/DDBJ databases">
        <title>Nepenthes gracilis genome sequencing.</title>
        <authorList>
            <person name="Fukushima K."/>
        </authorList>
    </citation>
    <scope>NUCLEOTIDE SEQUENCE</scope>
    <source>
        <strain evidence="2">SING2019-196</strain>
    </source>
</reference>
<dbReference type="EMBL" id="BSYO01000043">
    <property type="protein sequence ID" value="GMH31896.1"/>
    <property type="molecule type" value="Genomic_DNA"/>
</dbReference>
<keyword evidence="1" id="KW-1133">Transmembrane helix</keyword>